<feature type="transmembrane region" description="Helical" evidence="1">
    <location>
        <begin position="6"/>
        <end position="26"/>
    </location>
</feature>
<protein>
    <submittedName>
        <fullName evidence="2">Uncharacterized protein</fullName>
    </submittedName>
</protein>
<proteinExistence type="predicted"/>
<evidence type="ECO:0000256" key="1">
    <source>
        <dbReference type="SAM" id="Phobius"/>
    </source>
</evidence>
<reference evidence="2" key="1">
    <citation type="journal article" date="2020" name="Nature">
        <title>Giant virus diversity and host interactions through global metagenomics.</title>
        <authorList>
            <person name="Schulz F."/>
            <person name="Roux S."/>
            <person name="Paez-Espino D."/>
            <person name="Jungbluth S."/>
            <person name="Walsh D.A."/>
            <person name="Denef V.J."/>
            <person name="McMahon K.D."/>
            <person name="Konstantinidis K.T."/>
            <person name="Eloe-Fadrosh E.A."/>
            <person name="Kyrpides N.C."/>
            <person name="Woyke T."/>
        </authorList>
    </citation>
    <scope>NUCLEOTIDE SEQUENCE</scope>
    <source>
        <strain evidence="2">GVMAG-M-3300020523-10</strain>
    </source>
</reference>
<keyword evidence="1" id="KW-0472">Membrane</keyword>
<keyword evidence="1" id="KW-0812">Transmembrane</keyword>
<accession>A0A6C0CCI7</accession>
<sequence length="181" mass="19916">MGLGDLGNAFLIVIIFALIQLFITALTSVSQFKKVWNAYKCNPAIMPFANLMGFDPTTVFRECTQETQVSFMSVFLDPIYTSLQSFSESGNMFLGILDSLQVGLNDQQSDSLNIVGNIGDRVNMFSTNLNKTFITVSDTVSKIGGFITIIFYLLQTSVDIGKALDRDAPGHILRILGVLPR</sequence>
<keyword evidence="1" id="KW-1133">Transmembrane helix</keyword>
<name>A0A6C0CCI7_9ZZZZ</name>
<dbReference type="AlphaFoldDB" id="A0A6C0CCI7"/>
<evidence type="ECO:0000313" key="2">
    <source>
        <dbReference type="EMBL" id="QHT01993.1"/>
    </source>
</evidence>
<organism evidence="2">
    <name type="scientific">viral metagenome</name>
    <dbReference type="NCBI Taxonomy" id="1070528"/>
    <lineage>
        <taxon>unclassified sequences</taxon>
        <taxon>metagenomes</taxon>
        <taxon>organismal metagenomes</taxon>
    </lineage>
</organism>
<dbReference type="EMBL" id="MN739385">
    <property type="protein sequence ID" value="QHT01993.1"/>
    <property type="molecule type" value="Genomic_DNA"/>
</dbReference>